<proteinExistence type="predicted"/>
<accession>A0A821Y908</accession>
<comment type="caution">
    <text evidence="1">The sequence shown here is derived from an EMBL/GenBank/DDBJ whole genome shotgun (WGS) entry which is preliminary data.</text>
</comment>
<dbReference type="EMBL" id="CAJOBZ010000078">
    <property type="protein sequence ID" value="CAF4955284.1"/>
    <property type="molecule type" value="Genomic_DNA"/>
</dbReference>
<organism evidence="1 2">
    <name type="scientific">Pieris macdunnoughi</name>
    <dbReference type="NCBI Taxonomy" id="345717"/>
    <lineage>
        <taxon>Eukaryota</taxon>
        <taxon>Metazoa</taxon>
        <taxon>Ecdysozoa</taxon>
        <taxon>Arthropoda</taxon>
        <taxon>Hexapoda</taxon>
        <taxon>Insecta</taxon>
        <taxon>Pterygota</taxon>
        <taxon>Neoptera</taxon>
        <taxon>Endopterygota</taxon>
        <taxon>Lepidoptera</taxon>
        <taxon>Glossata</taxon>
        <taxon>Ditrysia</taxon>
        <taxon>Papilionoidea</taxon>
        <taxon>Pieridae</taxon>
        <taxon>Pierinae</taxon>
        <taxon>Pieris</taxon>
    </lineage>
</organism>
<evidence type="ECO:0000313" key="1">
    <source>
        <dbReference type="EMBL" id="CAF4955284.1"/>
    </source>
</evidence>
<protein>
    <submittedName>
        <fullName evidence="1">Uncharacterized protein</fullName>
    </submittedName>
</protein>
<sequence>MIPFALSHPHSHQYLLKSVITFTISSIHGQGKKIETTTKKSANFPRLTNSSHEEDKPVFVFEGVNYDELPPHLKEIHKDCYADYIRCSRSMTQHHQVCSYSLDYYYIEAYHSICEMMYTNCQRENKEHTIFYYIADGYTCQHWTRRMKRPKNIFSKLASKVKQVATKTKTFTKNLFKKIGKVFKGK</sequence>
<evidence type="ECO:0000313" key="2">
    <source>
        <dbReference type="Proteomes" id="UP000663880"/>
    </source>
</evidence>
<name>A0A821Y908_9NEOP</name>
<dbReference type="AlphaFoldDB" id="A0A821Y908"/>
<gene>
    <name evidence="1" type="ORF">PMACD_LOCUS16131</name>
</gene>
<keyword evidence="2" id="KW-1185">Reference proteome</keyword>
<dbReference type="Proteomes" id="UP000663880">
    <property type="component" value="Unassembled WGS sequence"/>
</dbReference>
<reference evidence="1" key="1">
    <citation type="submission" date="2021-02" db="EMBL/GenBank/DDBJ databases">
        <authorList>
            <person name="Steward A R."/>
        </authorList>
    </citation>
    <scope>NUCLEOTIDE SEQUENCE</scope>
</reference>
<dbReference type="OrthoDB" id="6874197at2759"/>